<keyword evidence="3 6" id="KW-0732">Signal</keyword>
<proteinExistence type="inferred from homology"/>
<feature type="domain" description="Solute-binding protein family 3/N-terminal" evidence="7">
    <location>
        <begin position="66"/>
        <end position="285"/>
    </location>
</feature>
<evidence type="ECO:0000256" key="4">
    <source>
        <dbReference type="RuleBase" id="RU003744"/>
    </source>
</evidence>
<comment type="subcellular location">
    <subcellularLocation>
        <location evidence="1">Cell envelope</location>
    </subcellularLocation>
</comment>
<protein>
    <submittedName>
        <fullName evidence="8">Transporter substrate-binding domain-containing protein</fullName>
    </submittedName>
</protein>
<dbReference type="PROSITE" id="PS01039">
    <property type="entry name" value="SBP_BACTERIAL_3"/>
    <property type="match status" value="1"/>
</dbReference>
<evidence type="ECO:0000313" key="9">
    <source>
        <dbReference type="Proteomes" id="UP000447876"/>
    </source>
</evidence>
<name>A0A7X2Z3B5_9BACL</name>
<reference evidence="8 9" key="1">
    <citation type="submission" date="2019-11" db="EMBL/GenBank/DDBJ databases">
        <title>Draft genome sequences of five Paenibacillus species of dairy origin.</title>
        <authorList>
            <person name="Olajide A.M."/>
            <person name="Chen S."/>
            <person name="Lapointe G."/>
        </authorList>
    </citation>
    <scope>NUCLEOTIDE SEQUENCE [LARGE SCALE GENOMIC DNA]</scope>
    <source>
        <strain evidence="8 9">12CR55</strain>
    </source>
</reference>
<feature type="chain" id="PRO_5038453554" evidence="6">
    <location>
        <begin position="21"/>
        <end position="288"/>
    </location>
</feature>
<dbReference type="EMBL" id="WNZW01000008">
    <property type="protein sequence ID" value="MUG46831.1"/>
    <property type="molecule type" value="Genomic_DNA"/>
</dbReference>
<sequence>MKKLSLTVLTLVLTVLLAAACGGGANSGSGNTANDSAGKGNVGAGAQTETASGEKNLLETIKANGKIRIGTEGTYAPFTFHDKDGKLTGFDVELAQEVAKRLGVEAEFIETPWDGIFAGLDAKRFDTVFNQVTIREDRKEKYDFSDSYIVSRAALIVREDNNDIAKFADLKGKKAGQSLTSNLTDIARENGAEIVGTEGFNQAIDLLLSKRIDATVNDGLSFLDLKNQKPDVPLKVVDELPEAAESAALFNKGNDELVAAVNEALAAIKEDGTYLEISNKYFGADVSK</sequence>
<dbReference type="InterPro" id="IPR001638">
    <property type="entry name" value="Solute-binding_3/MltF_N"/>
</dbReference>
<accession>A0A7X2Z3B5</accession>
<evidence type="ECO:0000256" key="6">
    <source>
        <dbReference type="SAM" id="SignalP"/>
    </source>
</evidence>
<feature type="region of interest" description="Disordered" evidence="5">
    <location>
        <begin position="26"/>
        <end position="49"/>
    </location>
</feature>
<evidence type="ECO:0000256" key="3">
    <source>
        <dbReference type="ARBA" id="ARBA00022729"/>
    </source>
</evidence>
<dbReference type="OrthoDB" id="8613538at2"/>
<dbReference type="GO" id="GO:0030313">
    <property type="term" value="C:cell envelope"/>
    <property type="evidence" value="ECO:0007669"/>
    <property type="project" value="UniProtKB-SubCell"/>
</dbReference>
<dbReference type="AlphaFoldDB" id="A0A7X2Z3B5"/>
<dbReference type="InterPro" id="IPR018313">
    <property type="entry name" value="SBP_3_CS"/>
</dbReference>
<feature type="signal peptide" evidence="6">
    <location>
        <begin position="1"/>
        <end position="20"/>
    </location>
</feature>
<dbReference type="SMART" id="SM00062">
    <property type="entry name" value="PBPb"/>
    <property type="match status" value="1"/>
</dbReference>
<dbReference type="SUPFAM" id="SSF53850">
    <property type="entry name" value="Periplasmic binding protein-like II"/>
    <property type="match status" value="1"/>
</dbReference>
<comment type="similarity">
    <text evidence="2 4">Belongs to the bacterial solute-binding protein 3 family.</text>
</comment>
<dbReference type="Gene3D" id="3.40.190.10">
    <property type="entry name" value="Periplasmic binding protein-like II"/>
    <property type="match status" value="2"/>
</dbReference>
<evidence type="ECO:0000256" key="2">
    <source>
        <dbReference type="ARBA" id="ARBA00010333"/>
    </source>
</evidence>
<evidence type="ECO:0000313" key="8">
    <source>
        <dbReference type="EMBL" id="MUG46831.1"/>
    </source>
</evidence>
<dbReference type="PANTHER" id="PTHR35936:SF34">
    <property type="entry name" value="ABC TRANSPORTER EXTRACELLULAR-BINDING PROTEIN YCKB-RELATED"/>
    <property type="match status" value="1"/>
</dbReference>
<dbReference type="Pfam" id="PF00497">
    <property type="entry name" value="SBP_bac_3"/>
    <property type="match status" value="1"/>
</dbReference>
<comment type="caution">
    <text evidence="8">The sequence shown here is derived from an EMBL/GenBank/DDBJ whole genome shotgun (WGS) entry which is preliminary data.</text>
</comment>
<dbReference type="Proteomes" id="UP000447876">
    <property type="component" value="Unassembled WGS sequence"/>
</dbReference>
<evidence type="ECO:0000256" key="5">
    <source>
        <dbReference type="SAM" id="MobiDB-lite"/>
    </source>
</evidence>
<evidence type="ECO:0000256" key="1">
    <source>
        <dbReference type="ARBA" id="ARBA00004196"/>
    </source>
</evidence>
<dbReference type="PROSITE" id="PS51257">
    <property type="entry name" value="PROKAR_LIPOPROTEIN"/>
    <property type="match status" value="1"/>
</dbReference>
<feature type="compositionally biased region" description="Low complexity" evidence="5">
    <location>
        <begin position="28"/>
        <end position="38"/>
    </location>
</feature>
<gene>
    <name evidence="8" type="ORF">GNP95_17795</name>
</gene>
<dbReference type="PANTHER" id="PTHR35936">
    <property type="entry name" value="MEMBRANE-BOUND LYTIC MUREIN TRANSGLYCOSYLASE F"/>
    <property type="match status" value="1"/>
</dbReference>
<dbReference type="CDD" id="cd13711">
    <property type="entry name" value="PBP2_Ngo0372_TcyA"/>
    <property type="match status" value="1"/>
</dbReference>
<organism evidence="8 9">
    <name type="scientific">Paenibacillus woosongensis</name>
    <dbReference type="NCBI Taxonomy" id="307580"/>
    <lineage>
        <taxon>Bacteria</taxon>
        <taxon>Bacillati</taxon>
        <taxon>Bacillota</taxon>
        <taxon>Bacilli</taxon>
        <taxon>Bacillales</taxon>
        <taxon>Paenibacillaceae</taxon>
        <taxon>Paenibacillus</taxon>
    </lineage>
</organism>
<dbReference type="RefSeq" id="WP_155612213.1">
    <property type="nucleotide sequence ID" value="NZ_WNZW01000008.1"/>
</dbReference>
<evidence type="ECO:0000259" key="7">
    <source>
        <dbReference type="SMART" id="SM00062"/>
    </source>
</evidence>